<protein>
    <submittedName>
        <fullName evidence="2">Uncharacterized protein</fullName>
    </submittedName>
</protein>
<reference evidence="2 3" key="1">
    <citation type="submission" date="2020-02" db="EMBL/GenBank/DDBJ databases">
        <title>Out from the shadows clarifying the taxonomy of the family Cryomorphaceae and related taxa by utilizing the GTDB taxonomic framework.</title>
        <authorList>
            <person name="Bowman J.P."/>
        </authorList>
    </citation>
    <scope>NUCLEOTIDE SEQUENCE [LARGE SCALE GENOMIC DNA]</scope>
    <source>
        <strain evidence="2 3">QSSC 1-22</strain>
    </source>
</reference>
<keyword evidence="1" id="KW-0175">Coiled coil</keyword>
<keyword evidence="3" id="KW-1185">Reference proteome</keyword>
<gene>
    <name evidence="2" type="ORF">G3O08_14155</name>
</gene>
<organism evidence="2 3">
    <name type="scientific">Cryomorpha ignava</name>
    <dbReference type="NCBI Taxonomy" id="101383"/>
    <lineage>
        <taxon>Bacteria</taxon>
        <taxon>Pseudomonadati</taxon>
        <taxon>Bacteroidota</taxon>
        <taxon>Flavobacteriia</taxon>
        <taxon>Flavobacteriales</taxon>
        <taxon>Cryomorphaceae</taxon>
        <taxon>Cryomorpha</taxon>
    </lineage>
</organism>
<dbReference type="PROSITE" id="PS51257">
    <property type="entry name" value="PROKAR_LIPOPROTEIN"/>
    <property type="match status" value="1"/>
</dbReference>
<comment type="caution">
    <text evidence="2">The sequence shown here is derived from an EMBL/GenBank/DDBJ whole genome shotgun (WGS) entry which is preliminary data.</text>
</comment>
<proteinExistence type="predicted"/>
<dbReference type="AlphaFoldDB" id="A0A7K3WT61"/>
<accession>A0A7K3WT61</accession>
<evidence type="ECO:0000256" key="1">
    <source>
        <dbReference type="SAM" id="Coils"/>
    </source>
</evidence>
<sequence>MKTNTTLIIILVTLLSLAGCKSSISLEDMQKQKSKAMSELTSAKKELIELADMKEKYSLDVRKEQVKTLEKRQKQVNKDIKSVKNVESTSAQKGANTMVDNLKSENDKLSKKISNLNSIKQEDWSSAKDSINQEFSRLEKKIQQLTSNVEVLNKMEVE</sequence>
<dbReference type="EMBL" id="JAAGVY010000030">
    <property type="protein sequence ID" value="NEN24646.1"/>
    <property type="molecule type" value="Genomic_DNA"/>
</dbReference>
<evidence type="ECO:0000313" key="2">
    <source>
        <dbReference type="EMBL" id="NEN24646.1"/>
    </source>
</evidence>
<dbReference type="Proteomes" id="UP000486602">
    <property type="component" value="Unassembled WGS sequence"/>
</dbReference>
<dbReference type="RefSeq" id="WP_163286040.1">
    <property type="nucleotide sequence ID" value="NZ_JAAGVY010000030.1"/>
</dbReference>
<evidence type="ECO:0000313" key="3">
    <source>
        <dbReference type="Proteomes" id="UP000486602"/>
    </source>
</evidence>
<feature type="coiled-coil region" evidence="1">
    <location>
        <begin position="26"/>
        <end position="155"/>
    </location>
</feature>
<name>A0A7K3WT61_9FLAO</name>